<feature type="transmembrane region" description="Helical" evidence="6">
    <location>
        <begin position="79"/>
        <end position="101"/>
    </location>
</feature>
<evidence type="ECO:0000256" key="2">
    <source>
        <dbReference type="ARBA" id="ARBA00022475"/>
    </source>
</evidence>
<evidence type="ECO:0000256" key="1">
    <source>
        <dbReference type="ARBA" id="ARBA00004236"/>
    </source>
</evidence>
<dbReference type="HOGENOM" id="CLU_137910_1_0_2"/>
<dbReference type="AlphaFoldDB" id="F6BBV6"/>
<evidence type="ECO:0000313" key="8">
    <source>
        <dbReference type="EMBL" id="AEF97236.1"/>
    </source>
</evidence>
<dbReference type="KEGG" id="mig:Metig_1704"/>
<keyword evidence="2" id="KW-1003">Cell membrane</keyword>
<protein>
    <recommendedName>
        <fullName evidence="7">PDGLE domain-containing protein</fullName>
    </recommendedName>
</protein>
<dbReference type="GO" id="GO:0005886">
    <property type="term" value="C:plasma membrane"/>
    <property type="evidence" value="ECO:0007669"/>
    <property type="project" value="UniProtKB-SubCell"/>
</dbReference>
<comment type="subcellular location">
    <subcellularLocation>
        <location evidence="1">Cell membrane</location>
    </subcellularLocation>
</comment>
<keyword evidence="3 6" id="KW-0812">Transmembrane</keyword>
<reference evidence="8 9" key="1">
    <citation type="submission" date="2011-05" db="EMBL/GenBank/DDBJ databases">
        <title>Complete sequence of Methanotorris igneus Kol 5.</title>
        <authorList>
            <consortium name="US DOE Joint Genome Institute"/>
            <person name="Lucas S."/>
            <person name="Han J."/>
            <person name="Lapidus A."/>
            <person name="Cheng J.-F."/>
            <person name="Goodwin L."/>
            <person name="Pitluck S."/>
            <person name="Peters L."/>
            <person name="Mikhailova N."/>
            <person name="Chertkov O."/>
            <person name="Han C."/>
            <person name="Tapia R."/>
            <person name="Land M."/>
            <person name="Hauser L."/>
            <person name="Kyrpides N."/>
            <person name="Ivanova N."/>
            <person name="Pagani I."/>
            <person name="Sieprawska-Lupa M."/>
            <person name="Whitman W."/>
            <person name="Woyke T."/>
        </authorList>
    </citation>
    <scope>NUCLEOTIDE SEQUENCE [LARGE SCALE GENOMIC DNA]</scope>
    <source>
        <strain evidence="9">DSM 5666 / JCM 11834 / Kol 5</strain>
    </source>
</reference>
<keyword evidence="5 6" id="KW-0472">Membrane</keyword>
<dbReference type="STRING" id="880724.Metig_1704"/>
<keyword evidence="9" id="KW-1185">Reference proteome</keyword>
<evidence type="ECO:0000256" key="5">
    <source>
        <dbReference type="ARBA" id="ARBA00023136"/>
    </source>
</evidence>
<dbReference type="NCBIfam" id="NF004931">
    <property type="entry name" value="PRK06287.1-2"/>
    <property type="match status" value="1"/>
</dbReference>
<feature type="domain" description="PDGLE" evidence="7">
    <location>
        <begin position="4"/>
        <end position="101"/>
    </location>
</feature>
<dbReference type="Pfam" id="PF13190">
    <property type="entry name" value="PDGLE"/>
    <property type="match status" value="1"/>
</dbReference>
<evidence type="ECO:0000256" key="4">
    <source>
        <dbReference type="ARBA" id="ARBA00022989"/>
    </source>
</evidence>
<proteinExistence type="predicted"/>
<dbReference type="OrthoDB" id="142687at2157"/>
<dbReference type="InterPro" id="IPR025937">
    <property type="entry name" value="PDGLE_dom"/>
</dbReference>
<accession>F6BBV6</accession>
<dbReference type="EMBL" id="CP002737">
    <property type="protein sequence ID" value="AEF97236.1"/>
    <property type="molecule type" value="Genomic_DNA"/>
</dbReference>
<dbReference type="RefSeq" id="WP_013799826.1">
    <property type="nucleotide sequence ID" value="NC_015562.1"/>
</dbReference>
<evidence type="ECO:0000256" key="3">
    <source>
        <dbReference type="ARBA" id="ARBA00022692"/>
    </source>
</evidence>
<dbReference type="Proteomes" id="UP000009227">
    <property type="component" value="Chromosome"/>
</dbReference>
<feature type="transmembrane region" description="Helical" evidence="6">
    <location>
        <begin position="7"/>
        <end position="25"/>
    </location>
</feature>
<name>F6BBV6_METIK</name>
<dbReference type="GeneID" id="10644577"/>
<keyword evidence="4 6" id="KW-1133">Transmembrane helix</keyword>
<organism evidence="9">
    <name type="scientific">Methanotorris igneus (strain DSM 5666 / JCM 11834 / Kol 5)</name>
    <dbReference type="NCBI Taxonomy" id="880724"/>
    <lineage>
        <taxon>Archaea</taxon>
        <taxon>Methanobacteriati</taxon>
        <taxon>Methanobacteriota</taxon>
        <taxon>Methanomada group</taxon>
        <taxon>Methanococci</taxon>
        <taxon>Methanococcales</taxon>
        <taxon>Methanocaldococcaceae</taxon>
        <taxon>Methanotorris</taxon>
    </lineage>
</organism>
<gene>
    <name evidence="8" type="ordered locus">Metig_1704</name>
</gene>
<evidence type="ECO:0000256" key="6">
    <source>
        <dbReference type="SAM" id="Phobius"/>
    </source>
</evidence>
<sequence>MDNKKILLYGLVISLIIGVLAPFLACPNPDGLESTAEKIINEKTLHHNLQQIGLEEEGTVVPSPMPDYSIEGMGKVGEVIAMIVGIIIILAVAYGITVAIAKKN</sequence>
<evidence type="ECO:0000313" key="9">
    <source>
        <dbReference type="Proteomes" id="UP000009227"/>
    </source>
</evidence>
<evidence type="ECO:0000259" key="7">
    <source>
        <dbReference type="Pfam" id="PF13190"/>
    </source>
</evidence>